<dbReference type="InterPro" id="IPR012336">
    <property type="entry name" value="Thioredoxin-like_fold"/>
</dbReference>
<dbReference type="InterPro" id="IPR050931">
    <property type="entry name" value="Mito_Protein_Transport_Metaxin"/>
</dbReference>
<feature type="domain" description="Thioredoxin-like fold" evidence="2">
    <location>
        <begin position="71"/>
        <end position="159"/>
    </location>
</feature>
<accession>A0A0A1TIB3</accession>
<dbReference type="Proteomes" id="UP000039046">
    <property type="component" value="Unassembled WGS sequence"/>
</dbReference>
<dbReference type="GO" id="GO:0001401">
    <property type="term" value="C:SAM complex"/>
    <property type="evidence" value="ECO:0007669"/>
    <property type="project" value="TreeGrafter"/>
</dbReference>
<sequence>MTTTTTPRPSRGIFTAPSHIRALFKSFPLQTLPANTLPSRAATSTTTTLPRLFIFARDDAAADSGTPSFNPSCLKYQTLLRIAGVPVSLVPSSNHASPSGSLPFLIPTSSSSTTPLTGTKIADFANIAPDHPKVALYQSVIAHKIRPAWLHTLYLAPANDAVLTALYLPSAALLRATQRAGLHEAATAEILKITRRTGGIDAAVLRENLVDALETLSELLGQDNWFFGADEPGMLDAELFSYTYLILDDAMQWKDLVLAEAVLQFENIVRHRDRLYARCWGKEY</sequence>
<dbReference type="InterPro" id="IPR033468">
    <property type="entry name" value="Metaxin_GST"/>
</dbReference>
<evidence type="ECO:0000313" key="4">
    <source>
        <dbReference type="Proteomes" id="UP000039046"/>
    </source>
</evidence>
<protein>
    <recommendedName>
        <fullName evidence="5">Mitochondrial outer membrane protein (Sam35)</fullName>
    </recommendedName>
</protein>
<evidence type="ECO:0000313" key="3">
    <source>
        <dbReference type="EMBL" id="CEJ94714.1"/>
    </source>
</evidence>
<dbReference type="PANTHER" id="PTHR12289">
    <property type="entry name" value="METAXIN RELATED"/>
    <property type="match status" value="1"/>
</dbReference>
<feature type="domain" description="Metaxin glutathione S-transferase" evidence="1">
    <location>
        <begin position="211"/>
        <end position="275"/>
    </location>
</feature>
<dbReference type="PANTHER" id="PTHR12289:SF44">
    <property type="entry name" value="OUTER MEMBRANE PROTEIN (SAM35), PUTATIVE (AFU_ORTHOLOGUE AFUA_1G13180)-RELATED"/>
    <property type="match status" value="1"/>
</dbReference>
<dbReference type="Pfam" id="PF17171">
    <property type="entry name" value="GST_C_6"/>
    <property type="match status" value="1"/>
</dbReference>
<evidence type="ECO:0000259" key="2">
    <source>
        <dbReference type="Pfam" id="PF17172"/>
    </source>
</evidence>
<dbReference type="Pfam" id="PF17172">
    <property type="entry name" value="GST_N_4"/>
    <property type="match status" value="1"/>
</dbReference>
<dbReference type="HOGENOM" id="CLU_055680_0_0_1"/>
<name>A0A0A1TIB3_9HYPO</name>
<proteinExistence type="predicted"/>
<dbReference type="GO" id="GO:0007005">
    <property type="term" value="P:mitochondrion organization"/>
    <property type="evidence" value="ECO:0007669"/>
    <property type="project" value="TreeGrafter"/>
</dbReference>
<dbReference type="InterPro" id="IPR036282">
    <property type="entry name" value="Glutathione-S-Trfase_C_sf"/>
</dbReference>
<dbReference type="STRING" id="1531966.A0A0A1TIB3"/>
<evidence type="ECO:0000259" key="1">
    <source>
        <dbReference type="Pfam" id="PF17171"/>
    </source>
</evidence>
<keyword evidence="4" id="KW-1185">Reference proteome</keyword>
<gene>
    <name evidence="3" type="ORF">VHEMI10232</name>
</gene>
<reference evidence="3 4" key="1">
    <citation type="journal article" date="2015" name="Genome Announc.">
        <title>Draft Genome Sequence and Gene Annotation of the Entomopathogenic Fungus Verticillium hemipterigenum.</title>
        <authorList>
            <person name="Horn F."/>
            <person name="Habel A."/>
            <person name="Scharf D.H."/>
            <person name="Dworschak J."/>
            <person name="Brakhage A.A."/>
            <person name="Guthke R."/>
            <person name="Hertweck C."/>
            <person name="Linde J."/>
        </authorList>
    </citation>
    <scope>NUCLEOTIDE SEQUENCE [LARGE SCALE GENOMIC DNA]</scope>
</reference>
<dbReference type="OrthoDB" id="25503at2759"/>
<dbReference type="EMBL" id="CDHN01000007">
    <property type="protein sequence ID" value="CEJ94714.1"/>
    <property type="molecule type" value="Genomic_DNA"/>
</dbReference>
<organism evidence="3 4">
    <name type="scientific">[Torrubiella] hemipterigena</name>
    <dbReference type="NCBI Taxonomy" id="1531966"/>
    <lineage>
        <taxon>Eukaryota</taxon>
        <taxon>Fungi</taxon>
        <taxon>Dikarya</taxon>
        <taxon>Ascomycota</taxon>
        <taxon>Pezizomycotina</taxon>
        <taxon>Sordariomycetes</taxon>
        <taxon>Hypocreomycetidae</taxon>
        <taxon>Hypocreales</taxon>
        <taxon>Clavicipitaceae</taxon>
        <taxon>Clavicipitaceae incertae sedis</taxon>
        <taxon>'Torrubiella' clade</taxon>
    </lineage>
</organism>
<dbReference type="AlphaFoldDB" id="A0A0A1TIB3"/>
<dbReference type="SUPFAM" id="SSF47616">
    <property type="entry name" value="GST C-terminal domain-like"/>
    <property type="match status" value="1"/>
</dbReference>
<evidence type="ECO:0008006" key="5">
    <source>
        <dbReference type="Google" id="ProtNLM"/>
    </source>
</evidence>
<dbReference type="CDD" id="cd03054">
    <property type="entry name" value="GST_N_Metaxin"/>
    <property type="match status" value="1"/>
</dbReference>